<evidence type="ECO:0000313" key="3">
    <source>
        <dbReference type="Proteomes" id="UP000275078"/>
    </source>
</evidence>
<name>A0A3N4ID41_ASCIM</name>
<feature type="compositionally biased region" description="Basic and acidic residues" evidence="1">
    <location>
        <begin position="12"/>
        <end position="34"/>
    </location>
</feature>
<evidence type="ECO:0000313" key="2">
    <source>
        <dbReference type="EMBL" id="RPA79654.1"/>
    </source>
</evidence>
<dbReference type="EMBL" id="ML119696">
    <property type="protein sequence ID" value="RPA79654.1"/>
    <property type="molecule type" value="Genomic_DNA"/>
</dbReference>
<accession>A0A3N4ID41</accession>
<proteinExistence type="predicted"/>
<gene>
    <name evidence="2" type="ORF">BJ508DRAFT_328087</name>
</gene>
<keyword evidence="3" id="KW-1185">Reference proteome</keyword>
<organism evidence="2 3">
    <name type="scientific">Ascobolus immersus RN42</name>
    <dbReference type="NCBI Taxonomy" id="1160509"/>
    <lineage>
        <taxon>Eukaryota</taxon>
        <taxon>Fungi</taxon>
        <taxon>Dikarya</taxon>
        <taxon>Ascomycota</taxon>
        <taxon>Pezizomycotina</taxon>
        <taxon>Pezizomycetes</taxon>
        <taxon>Pezizales</taxon>
        <taxon>Ascobolaceae</taxon>
        <taxon>Ascobolus</taxon>
    </lineage>
</organism>
<protein>
    <submittedName>
        <fullName evidence="2">Uncharacterized protein</fullName>
    </submittedName>
</protein>
<dbReference type="AlphaFoldDB" id="A0A3N4ID41"/>
<feature type="region of interest" description="Disordered" evidence="1">
    <location>
        <begin position="1"/>
        <end position="75"/>
    </location>
</feature>
<dbReference type="Proteomes" id="UP000275078">
    <property type="component" value="Unassembled WGS sequence"/>
</dbReference>
<reference evidence="2 3" key="1">
    <citation type="journal article" date="2018" name="Nat. Ecol. Evol.">
        <title>Pezizomycetes genomes reveal the molecular basis of ectomycorrhizal truffle lifestyle.</title>
        <authorList>
            <person name="Murat C."/>
            <person name="Payen T."/>
            <person name="Noel B."/>
            <person name="Kuo A."/>
            <person name="Morin E."/>
            <person name="Chen J."/>
            <person name="Kohler A."/>
            <person name="Krizsan K."/>
            <person name="Balestrini R."/>
            <person name="Da Silva C."/>
            <person name="Montanini B."/>
            <person name="Hainaut M."/>
            <person name="Levati E."/>
            <person name="Barry K.W."/>
            <person name="Belfiori B."/>
            <person name="Cichocki N."/>
            <person name="Clum A."/>
            <person name="Dockter R.B."/>
            <person name="Fauchery L."/>
            <person name="Guy J."/>
            <person name="Iotti M."/>
            <person name="Le Tacon F."/>
            <person name="Lindquist E.A."/>
            <person name="Lipzen A."/>
            <person name="Malagnac F."/>
            <person name="Mello A."/>
            <person name="Molinier V."/>
            <person name="Miyauchi S."/>
            <person name="Poulain J."/>
            <person name="Riccioni C."/>
            <person name="Rubini A."/>
            <person name="Sitrit Y."/>
            <person name="Splivallo R."/>
            <person name="Traeger S."/>
            <person name="Wang M."/>
            <person name="Zifcakova L."/>
            <person name="Wipf D."/>
            <person name="Zambonelli A."/>
            <person name="Paolocci F."/>
            <person name="Nowrousian M."/>
            <person name="Ottonello S."/>
            <person name="Baldrian P."/>
            <person name="Spatafora J.W."/>
            <person name="Henrissat B."/>
            <person name="Nagy L.G."/>
            <person name="Aury J.M."/>
            <person name="Wincker P."/>
            <person name="Grigoriev I.V."/>
            <person name="Bonfante P."/>
            <person name="Martin F.M."/>
        </authorList>
    </citation>
    <scope>NUCLEOTIDE SEQUENCE [LARGE SCALE GENOMIC DNA]</scope>
    <source>
        <strain evidence="2 3">RN42</strain>
    </source>
</reference>
<sequence length="210" mass="24361">MPLLAHNRRKDKGKEPERYDDYPIESAHHPREYGLVKQRKKPVKNPPPLSEKQKGKQPERRPIPQPEARIPGAYPTVRQLSYSRVPYSDYDEEFRDVDLGSSDVQPGSYFRRMKVIFYYPELLPISYEAPDLIHNDAGIYKVTFKDYRTGGSHAYGYFPDAEKIVGREKNIRIILYLAGTRKIMSDAIFSKKALREVRGLQVYPGLMRAT</sequence>
<feature type="compositionally biased region" description="Basic and acidic residues" evidence="1">
    <location>
        <begin position="51"/>
        <end position="62"/>
    </location>
</feature>
<feature type="compositionally biased region" description="Basic residues" evidence="1">
    <location>
        <begin position="1"/>
        <end position="11"/>
    </location>
</feature>
<evidence type="ECO:0000256" key="1">
    <source>
        <dbReference type="SAM" id="MobiDB-lite"/>
    </source>
</evidence>